<accession>A0A6N2MXX8</accession>
<name>A0A6N2MXX8_SALVM</name>
<reference evidence="1" key="1">
    <citation type="submission" date="2019-03" db="EMBL/GenBank/DDBJ databases">
        <authorList>
            <person name="Mank J."/>
            <person name="Almeida P."/>
        </authorList>
    </citation>
    <scope>NUCLEOTIDE SEQUENCE</scope>
    <source>
        <strain evidence="1">78183</strain>
    </source>
</reference>
<dbReference type="AlphaFoldDB" id="A0A6N2MXX8"/>
<protein>
    <submittedName>
        <fullName evidence="1">Uncharacterized protein</fullName>
    </submittedName>
</protein>
<proteinExistence type="predicted"/>
<gene>
    <name evidence="1" type="ORF">SVIM_LOCUS381060</name>
</gene>
<sequence length="90" mass="9728">MSLSGIQAKFSSQEGLADHPLQLAAGLDPASAGFDSYDRNFLKARIGGHEVKLSLSCLCSDPRFRPAMQQVSPELTTLWPSLPKPLSTIE</sequence>
<dbReference type="EMBL" id="CAADRP010001841">
    <property type="protein sequence ID" value="VFU54468.1"/>
    <property type="molecule type" value="Genomic_DNA"/>
</dbReference>
<organism evidence="1">
    <name type="scientific">Salix viminalis</name>
    <name type="common">Common osier</name>
    <name type="synonym">Basket willow</name>
    <dbReference type="NCBI Taxonomy" id="40686"/>
    <lineage>
        <taxon>Eukaryota</taxon>
        <taxon>Viridiplantae</taxon>
        <taxon>Streptophyta</taxon>
        <taxon>Embryophyta</taxon>
        <taxon>Tracheophyta</taxon>
        <taxon>Spermatophyta</taxon>
        <taxon>Magnoliopsida</taxon>
        <taxon>eudicotyledons</taxon>
        <taxon>Gunneridae</taxon>
        <taxon>Pentapetalae</taxon>
        <taxon>rosids</taxon>
        <taxon>fabids</taxon>
        <taxon>Malpighiales</taxon>
        <taxon>Salicaceae</taxon>
        <taxon>Saliceae</taxon>
        <taxon>Salix</taxon>
    </lineage>
</organism>
<evidence type="ECO:0000313" key="1">
    <source>
        <dbReference type="EMBL" id="VFU54468.1"/>
    </source>
</evidence>